<evidence type="ECO:0000313" key="1">
    <source>
        <dbReference type="EMBL" id="CAI3977749.1"/>
    </source>
</evidence>
<dbReference type="AlphaFoldDB" id="A0A9P1FHZ0"/>
<reference evidence="1" key="1">
    <citation type="submission" date="2022-10" db="EMBL/GenBank/DDBJ databases">
        <authorList>
            <person name="Chen Y."/>
            <person name="Dougan E. K."/>
            <person name="Chan C."/>
            <person name="Rhodes N."/>
            <person name="Thang M."/>
        </authorList>
    </citation>
    <scope>NUCLEOTIDE SEQUENCE</scope>
</reference>
<sequence length="184" mass="20329">MADLPSWDNRPQVDSAALLAVVLNLVAKFPETSRLTGLTELHARVRRCPVEFPKPSLPVPMLPCVEVGCARCLGLTGGYSYRWRHIAWVKPYDEARRTGSVPLEMVPGVVTGSYELLLTAIKFDRDVGDCPVPRSLPTRSELMDKDESTRAALSAMPLEAYHALDRDLSGSDAEEEARWLAGHD</sequence>
<organism evidence="1">
    <name type="scientific">Cladocopium goreaui</name>
    <dbReference type="NCBI Taxonomy" id="2562237"/>
    <lineage>
        <taxon>Eukaryota</taxon>
        <taxon>Sar</taxon>
        <taxon>Alveolata</taxon>
        <taxon>Dinophyceae</taxon>
        <taxon>Suessiales</taxon>
        <taxon>Symbiodiniaceae</taxon>
        <taxon>Cladocopium</taxon>
    </lineage>
</organism>
<evidence type="ECO:0000313" key="2">
    <source>
        <dbReference type="EMBL" id="CAL4765061.1"/>
    </source>
</evidence>
<name>A0A9P1FHZ0_9DINO</name>
<proteinExistence type="predicted"/>
<gene>
    <name evidence="1" type="ORF">C1SCF055_LOCUS5867</name>
</gene>
<dbReference type="EMBL" id="CAMXCT030000363">
    <property type="protein sequence ID" value="CAL4765061.1"/>
    <property type="molecule type" value="Genomic_DNA"/>
</dbReference>
<dbReference type="Proteomes" id="UP001152797">
    <property type="component" value="Unassembled WGS sequence"/>
</dbReference>
<dbReference type="EMBL" id="CAMXCT010000363">
    <property type="protein sequence ID" value="CAI3977749.1"/>
    <property type="molecule type" value="Genomic_DNA"/>
</dbReference>
<reference evidence="2 3" key="2">
    <citation type="submission" date="2024-05" db="EMBL/GenBank/DDBJ databases">
        <authorList>
            <person name="Chen Y."/>
            <person name="Shah S."/>
            <person name="Dougan E. K."/>
            <person name="Thang M."/>
            <person name="Chan C."/>
        </authorList>
    </citation>
    <scope>NUCLEOTIDE SEQUENCE [LARGE SCALE GENOMIC DNA]</scope>
</reference>
<dbReference type="EMBL" id="CAMXCT020000363">
    <property type="protein sequence ID" value="CAL1131124.1"/>
    <property type="molecule type" value="Genomic_DNA"/>
</dbReference>
<accession>A0A9P1FHZ0</accession>
<evidence type="ECO:0000313" key="3">
    <source>
        <dbReference type="Proteomes" id="UP001152797"/>
    </source>
</evidence>
<comment type="caution">
    <text evidence="1">The sequence shown here is derived from an EMBL/GenBank/DDBJ whole genome shotgun (WGS) entry which is preliminary data.</text>
</comment>
<protein>
    <submittedName>
        <fullName evidence="1">Uncharacterized protein</fullName>
    </submittedName>
</protein>
<keyword evidence="3" id="KW-1185">Reference proteome</keyword>